<reference evidence="3" key="1">
    <citation type="submission" date="2021-01" db="EMBL/GenBank/DDBJ databases">
        <authorList>
            <person name="Corre E."/>
            <person name="Pelletier E."/>
            <person name="Niang G."/>
            <person name="Scheremetjew M."/>
            <person name="Finn R."/>
            <person name="Kale V."/>
            <person name="Holt S."/>
            <person name="Cochrane G."/>
            <person name="Meng A."/>
            <person name="Brown T."/>
            <person name="Cohen L."/>
        </authorList>
    </citation>
    <scope>NUCLEOTIDE SEQUENCE</scope>
    <source>
        <strain evidence="3">NIES-2562</strain>
    </source>
</reference>
<protein>
    <submittedName>
        <fullName evidence="3">Uncharacterized protein</fullName>
    </submittedName>
</protein>
<keyword evidence="2" id="KW-0472">Membrane</keyword>
<feature type="region of interest" description="Disordered" evidence="1">
    <location>
        <begin position="1"/>
        <end position="121"/>
    </location>
</feature>
<dbReference type="PANTHER" id="PTHR31600">
    <property type="entry name" value="TINY MACROCYSTS PROTEIN B-RELATED"/>
    <property type="match status" value="1"/>
</dbReference>
<feature type="transmembrane region" description="Helical" evidence="2">
    <location>
        <begin position="134"/>
        <end position="158"/>
    </location>
</feature>
<proteinExistence type="predicted"/>
<dbReference type="AlphaFoldDB" id="A0A7S3GIU9"/>
<keyword evidence="2" id="KW-0812">Transmembrane</keyword>
<sequence>MGEKKKSAAFASNLKSPVDVSRSMGGIESQAKTEGDGGSTHHRSNSVPDISAIADFFPSSNGHHHHPKKFQVAPDGAAAKYEASEKDTSQNDGKQPQGGELMKRVSPLDVDTAPQRAADEKGKKESFGLAAYKYLIPLLLWAVVQLFFTVFFVSYLLIVEPSLPRITEASERVTTASELLALAGAYAEAGPDVIPNSDFGVLFMYGEPRSNESITVHEHSACMVDHEESAAASVTELEGLLNVQIGLKDQHESICVHMEDGEVYSLNFSDPFVNGAYITSLQLELETEIDRLSTLMQDLKSGGDTGITAAQSPSQSALLFGGGECLLYDQQKCPQPGDDFYASVHQGLSGLVDEYINLFHYIARSLPPNSRENQERVFNAAMYYFDHVYDGLTRSMELIVEEIKQAQTSMLEIQISALAISLLGLIVSQIFIVLPFIRGVSEEADRSVMMLSALPTKVHIDHILKAATS</sequence>
<dbReference type="EMBL" id="HBIB01045910">
    <property type="protein sequence ID" value="CAE0267791.1"/>
    <property type="molecule type" value="Transcribed_RNA"/>
</dbReference>
<evidence type="ECO:0000256" key="1">
    <source>
        <dbReference type="SAM" id="MobiDB-lite"/>
    </source>
</evidence>
<evidence type="ECO:0000256" key="2">
    <source>
        <dbReference type="SAM" id="Phobius"/>
    </source>
</evidence>
<organism evidence="3">
    <name type="scientific">Palpitomonas bilix</name>
    <dbReference type="NCBI Taxonomy" id="652834"/>
    <lineage>
        <taxon>Eukaryota</taxon>
        <taxon>Eukaryota incertae sedis</taxon>
    </lineage>
</organism>
<feature type="transmembrane region" description="Helical" evidence="2">
    <location>
        <begin position="415"/>
        <end position="437"/>
    </location>
</feature>
<gene>
    <name evidence="3" type="ORF">PBIL07802_LOCUS30137</name>
</gene>
<name>A0A7S3GIU9_9EUKA</name>
<keyword evidence="2" id="KW-1133">Transmembrane helix</keyword>
<dbReference type="InterPro" id="IPR052994">
    <property type="entry name" value="Tiny_macrocysts_regulators"/>
</dbReference>
<evidence type="ECO:0000313" key="3">
    <source>
        <dbReference type="EMBL" id="CAE0267791.1"/>
    </source>
</evidence>
<accession>A0A7S3GIU9</accession>
<dbReference type="PANTHER" id="PTHR31600:SF2">
    <property type="entry name" value="GAMETE ENRICHED GENE 10 PROTEIN-RELATED"/>
    <property type="match status" value="1"/>
</dbReference>